<dbReference type="EMBL" id="CADILE010000028">
    <property type="protein sequence ID" value="CAB3925094.1"/>
    <property type="molecule type" value="Genomic_DNA"/>
</dbReference>
<evidence type="ECO:0000313" key="2">
    <source>
        <dbReference type="Proteomes" id="UP000494122"/>
    </source>
</evidence>
<organism evidence="1 2">
    <name type="scientific">Achromobacter ruhlandii</name>
    <dbReference type="NCBI Taxonomy" id="72557"/>
    <lineage>
        <taxon>Bacteria</taxon>
        <taxon>Pseudomonadati</taxon>
        <taxon>Pseudomonadota</taxon>
        <taxon>Betaproteobacteria</taxon>
        <taxon>Burkholderiales</taxon>
        <taxon>Alcaligenaceae</taxon>
        <taxon>Achromobacter</taxon>
    </lineage>
</organism>
<gene>
    <name evidence="1" type="ORF">LMG3328_05757</name>
</gene>
<evidence type="ECO:0000313" key="1">
    <source>
        <dbReference type="EMBL" id="CAB3925094.1"/>
    </source>
</evidence>
<proteinExistence type="predicted"/>
<dbReference type="RefSeq" id="WP_100509560.1">
    <property type="nucleotide sequence ID" value="NZ_CADILE010000028.1"/>
</dbReference>
<accession>A0A2M9GQ14</accession>
<dbReference type="Proteomes" id="UP000494122">
    <property type="component" value="Unassembled WGS sequence"/>
</dbReference>
<sequence>MSEKANLKVFAQVGGYMQHIGTEGPDGWIEMQGERPAPDYAAQAGGTWGHKPIVPRAVTRRQGRLALLETGRLDAVEDAIEAIADSTERRAAQIEYEAETWERGNEFLALLWQRLGGTEAQLDDLFILASAK</sequence>
<dbReference type="AlphaFoldDB" id="A0A2M9GQ14"/>
<name>A0A2M9GQ14_9BURK</name>
<reference evidence="1 2" key="1">
    <citation type="submission" date="2020-04" db="EMBL/GenBank/DDBJ databases">
        <authorList>
            <person name="De Canck E."/>
        </authorList>
    </citation>
    <scope>NUCLEOTIDE SEQUENCE [LARGE SCALE GENOMIC DNA]</scope>
    <source>
        <strain evidence="1 2">LMG 3328</strain>
    </source>
</reference>
<protein>
    <submittedName>
        <fullName evidence="1">Uncharacterized protein</fullName>
    </submittedName>
</protein>